<evidence type="ECO:0000313" key="1">
    <source>
        <dbReference type="EMBL" id="CAI0545672.1"/>
    </source>
</evidence>
<dbReference type="EMBL" id="CAMGYJ010000009">
    <property type="protein sequence ID" value="CAI0545672.1"/>
    <property type="molecule type" value="Genomic_DNA"/>
</dbReference>
<keyword evidence="2" id="KW-1185">Reference proteome</keyword>
<dbReference type="Proteomes" id="UP001154282">
    <property type="component" value="Unassembled WGS sequence"/>
</dbReference>
<proteinExistence type="predicted"/>
<name>A0AAV0QJG0_9ROSI</name>
<dbReference type="AlphaFoldDB" id="A0AAV0QJG0"/>
<evidence type="ECO:0000313" key="2">
    <source>
        <dbReference type="Proteomes" id="UP001154282"/>
    </source>
</evidence>
<comment type="caution">
    <text evidence="1">The sequence shown here is derived from an EMBL/GenBank/DDBJ whole genome shotgun (WGS) entry which is preliminary data.</text>
</comment>
<accession>A0AAV0QJG0</accession>
<protein>
    <submittedName>
        <fullName evidence="1">Uncharacterized protein</fullName>
    </submittedName>
</protein>
<reference evidence="1" key="1">
    <citation type="submission" date="2022-08" db="EMBL/GenBank/DDBJ databases">
        <authorList>
            <person name="Gutierrez-Valencia J."/>
        </authorList>
    </citation>
    <scope>NUCLEOTIDE SEQUENCE</scope>
</reference>
<sequence>MRRNMRIEVEFFNQIALFPYSSLCYRLSPLSSDLKVLPVDNRCDDVEVILNH</sequence>
<organism evidence="1 2">
    <name type="scientific">Linum tenue</name>
    <dbReference type="NCBI Taxonomy" id="586396"/>
    <lineage>
        <taxon>Eukaryota</taxon>
        <taxon>Viridiplantae</taxon>
        <taxon>Streptophyta</taxon>
        <taxon>Embryophyta</taxon>
        <taxon>Tracheophyta</taxon>
        <taxon>Spermatophyta</taxon>
        <taxon>Magnoliopsida</taxon>
        <taxon>eudicotyledons</taxon>
        <taxon>Gunneridae</taxon>
        <taxon>Pentapetalae</taxon>
        <taxon>rosids</taxon>
        <taxon>fabids</taxon>
        <taxon>Malpighiales</taxon>
        <taxon>Linaceae</taxon>
        <taxon>Linum</taxon>
    </lineage>
</organism>
<gene>
    <name evidence="1" type="ORF">LITE_LOCUS43675</name>
</gene>